<feature type="domain" description="4-oxalocrotonate tautomerase-like" evidence="3">
    <location>
        <begin position="2"/>
        <end position="59"/>
    </location>
</feature>
<evidence type="ECO:0000259" key="3">
    <source>
        <dbReference type="Pfam" id="PF01361"/>
    </source>
</evidence>
<accession>A0AAD1AIZ2</accession>
<dbReference type="Gene3D" id="3.30.429.10">
    <property type="entry name" value="Macrophage Migration Inhibitory Factor"/>
    <property type="match status" value="1"/>
</dbReference>
<evidence type="ECO:0000256" key="2">
    <source>
        <dbReference type="ARBA" id="ARBA00023235"/>
    </source>
</evidence>
<evidence type="ECO:0000256" key="1">
    <source>
        <dbReference type="ARBA" id="ARBA00006723"/>
    </source>
</evidence>
<comment type="similarity">
    <text evidence="1">Belongs to the 4-oxalocrotonate tautomerase family.</text>
</comment>
<proteinExistence type="inferred from homology"/>
<sequence>MPLISISQTPGTDPQTKAAILRAVTDAYISATGAKPASVWATVTEIERDSWAVGGETLAEKAARS</sequence>
<evidence type="ECO:0000313" key="5">
    <source>
        <dbReference type="Proteomes" id="UP000283946"/>
    </source>
</evidence>
<organism evidence="4 5">
    <name type="scientific">Rathayibacter iranicus</name>
    <dbReference type="NCBI Taxonomy" id="59737"/>
    <lineage>
        <taxon>Bacteria</taxon>
        <taxon>Bacillati</taxon>
        <taxon>Actinomycetota</taxon>
        <taxon>Actinomycetes</taxon>
        <taxon>Micrococcales</taxon>
        <taxon>Microbacteriaceae</taxon>
        <taxon>Rathayibacter</taxon>
    </lineage>
</organism>
<dbReference type="AlphaFoldDB" id="A0AAD1AIZ2"/>
<keyword evidence="2" id="KW-0413">Isomerase</keyword>
<gene>
    <name evidence="4" type="ORF">C7V51_06540</name>
</gene>
<dbReference type="Proteomes" id="UP000283946">
    <property type="component" value="Chromosome"/>
</dbReference>
<dbReference type="EMBL" id="CP028130">
    <property type="protein sequence ID" value="AZZ57356.1"/>
    <property type="molecule type" value="Genomic_DNA"/>
</dbReference>
<name>A0AAD1AIZ2_9MICO</name>
<dbReference type="PANTHER" id="PTHR35530">
    <property type="entry name" value="TAUTOMERASE-RELATED"/>
    <property type="match status" value="1"/>
</dbReference>
<dbReference type="InterPro" id="IPR014347">
    <property type="entry name" value="Tautomerase/MIF_sf"/>
</dbReference>
<dbReference type="InterPro" id="IPR004370">
    <property type="entry name" value="4-OT-like_dom"/>
</dbReference>
<protein>
    <submittedName>
        <fullName evidence="4">4-oxalocrotonate tautomerase</fullName>
    </submittedName>
</protein>
<dbReference type="KEGG" id="ria:C7V51_06540"/>
<dbReference type="PANTHER" id="PTHR35530:SF1">
    <property type="entry name" value="2-HYDROXYMUCONATE TAUTOMERASE"/>
    <property type="match status" value="1"/>
</dbReference>
<dbReference type="SUPFAM" id="SSF55331">
    <property type="entry name" value="Tautomerase/MIF"/>
    <property type="match status" value="1"/>
</dbReference>
<dbReference type="Pfam" id="PF01361">
    <property type="entry name" value="Tautomerase"/>
    <property type="match status" value="1"/>
</dbReference>
<evidence type="ECO:0000313" key="4">
    <source>
        <dbReference type="EMBL" id="AZZ57356.1"/>
    </source>
</evidence>
<dbReference type="RefSeq" id="WP_104264427.1">
    <property type="nucleotide sequence ID" value="NZ_CP028130.1"/>
</dbReference>
<reference evidence="4 5" key="1">
    <citation type="submission" date="2018-03" db="EMBL/GenBank/DDBJ databases">
        <title>Bacteriophage NCPPB3778 and a type I-E CRISPR drive the evolution of the US Biological Select Agent, Rathayibacter toxicus.</title>
        <authorList>
            <person name="Davis E.W.II."/>
            <person name="Tabima J.F."/>
            <person name="Weisberg A.J."/>
            <person name="Dantas Lopes L."/>
            <person name="Wiseman M.S."/>
            <person name="Wiseman M.S."/>
            <person name="Pupko T."/>
            <person name="Belcher M.S."/>
            <person name="Sechler A.J."/>
            <person name="Tancos M.A."/>
            <person name="Schroeder B.K."/>
            <person name="Murray T.D."/>
            <person name="Luster D.G."/>
            <person name="Schneider W.L."/>
            <person name="Rogers E."/>
            <person name="Andreote F.D."/>
            <person name="Grunwald N.J."/>
            <person name="Putnam M.L."/>
            <person name="Chang J.H."/>
        </authorList>
    </citation>
    <scope>NUCLEOTIDE SEQUENCE [LARGE SCALE GENOMIC DNA]</scope>
    <source>
        <strain evidence="4 5">NCCPB 2253</strain>
    </source>
</reference>
<dbReference type="GO" id="GO:0016853">
    <property type="term" value="F:isomerase activity"/>
    <property type="evidence" value="ECO:0007669"/>
    <property type="project" value="UniProtKB-KW"/>
</dbReference>